<dbReference type="GO" id="GO:0016705">
    <property type="term" value="F:oxidoreductase activity, acting on paired donors, with incorporation or reduction of molecular oxygen"/>
    <property type="evidence" value="ECO:0007669"/>
    <property type="project" value="InterPro"/>
</dbReference>
<proteinExistence type="inferred from homology"/>
<dbReference type="AlphaFoldDB" id="A0A8J5KUE4"/>
<evidence type="ECO:0000313" key="6">
    <source>
        <dbReference type="Proteomes" id="UP000734854"/>
    </source>
</evidence>
<dbReference type="Proteomes" id="UP000734854">
    <property type="component" value="Unassembled WGS sequence"/>
</dbReference>
<evidence type="ECO:0000256" key="4">
    <source>
        <dbReference type="ARBA" id="ARBA00023004"/>
    </source>
</evidence>
<dbReference type="InterPro" id="IPR001128">
    <property type="entry name" value="Cyt_P450"/>
</dbReference>
<sequence>MSAWRETATVSLVWKAKRLLRIGSERKLREAIRVVNVLTNDLIHKRRKLGCANDHDLLLRHDDEYLRNIVVSFLLAGRDIGASALTKSFFWLLARHVEVSGPMREKINRALSGSGEAVIVTVNKMRDMQYVHVAIFESMQIFPSVQFDSKFCTADNVLLDGMVVRRGTRVTYHTYTMGWMEEL</sequence>
<gene>
    <name evidence="5" type="ORF">ZIOFF_052589</name>
</gene>
<keyword evidence="3" id="KW-0560">Oxidoreductase</keyword>
<accession>A0A8J5KUE4</accession>
<protein>
    <recommendedName>
        <fullName evidence="7">Cytochrome P450</fullName>
    </recommendedName>
</protein>
<name>A0A8J5KUE4_ZINOF</name>
<dbReference type="EMBL" id="JACMSC010000014">
    <property type="protein sequence ID" value="KAG6491252.1"/>
    <property type="molecule type" value="Genomic_DNA"/>
</dbReference>
<comment type="similarity">
    <text evidence="1">Belongs to the cytochrome P450 family.</text>
</comment>
<dbReference type="GO" id="GO:0005506">
    <property type="term" value="F:iron ion binding"/>
    <property type="evidence" value="ECO:0007669"/>
    <property type="project" value="InterPro"/>
</dbReference>
<reference evidence="5 6" key="1">
    <citation type="submission" date="2020-08" db="EMBL/GenBank/DDBJ databases">
        <title>Plant Genome Project.</title>
        <authorList>
            <person name="Zhang R.-G."/>
        </authorList>
    </citation>
    <scope>NUCLEOTIDE SEQUENCE [LARGE SCALE GENOMIC DNA]</scope>
    <source>
        <tissue evidence="5">Rhizome</tissue>
    </source>
</reference>
<evidence type="ECO:0008006" key="7">
    <source>
        <dbReference type="Google" id="ProtNLM"/>
    </source>
</evidence>
<comment type="caution">
    <text evidence="5">The sequence shown here is derived from an EMBL/GenBank/DDBJ whole genome shotgun (WGS) entry which is preliminary data.</text>
</comment>
<keyword evidence="2" id="KW-0479">Metal-binding</keyword>
<dbReference type="OrthoDB" id="1470350at2759"/>
<keyword evidence="6" id="KW-1185">Reference proteome</keyword>
<evidence type="ECO:0000256" key="2">
    <source>
        <dbReference type="ARBA" id="ARBA00022723"/>
    </source>
</evidence>
<organism evidence="5 6">
    <name type="scientific">Zingiber officinale</name>
    <name type="common">Ginger</name>
    <name type="synonym">Amomum zingiber</name>
    <dbReference type="NCBI Taxonomy" id="94328"/>
    <lineage>
        <taxon>Eukaryota</taxon>
        <taxon>Viridiplantae</taxon>
        <taxon>Streptophyta</taxon>
        <taxon>Embryophyta</taxon>
        <taxon>Tracheophyta</taxon>
        <taxon>Spermatophyta</taxon>
        <taxon>Magnoliopsida</taxon>
        <taxon>Liliopsida</taxon>
        <taxon>Zingiberales</taxon>
        <taxon>Zingiberaceae</taxon>
        <taxon>Zingiber</taxon>
    </lineage>
</organism>
<dbReference type="GO" id="GO:0020037">
    <property type="term" value="F:heme binding"/>
    <property type="evidence" value="ECO:0007669"/>
    <property type="project" value="InterPro"/>
</dbReference>
<evidence type="ECO:0000256" key="3">
    <source>
        <dbReference type="ARBA" id="ARBA00023002"/>
    </source>
</evidence>
<keyword evidence="4" id="KW-0408">Iron</keyword>
<dbReference type="PANTHER" id="PTHR24296">
    <property type="entry name" value="CYTOCHROME P450"/>
    <property type="match status" value="1"/>
</dbReference>
<dbReference type="Pfam" id="PF00067">
    <property type="entry name" value="p450"/>
    <property type="match status" value="1"/>
</dbReference>
<evidence type="ECO:0000256" key="1">
    <source>
        <dbReference type="ARBA" id="ARBA00010617"/>
    </source>
</evidence>
<dbReference type="GO" id="GO:0004497">
    <property type="term" value="F:monooxygenase activity"/>
    <property type="evidence" value="ECO:0007669"/>
    <property type="project" value="InterPro"/>
</dbReference>
<evidence type="ECO:0000313" key="5">
    <source>
        <dbReference type="EMBL" id="KAG6491252.1"/>
    </source>
</evidence>